<dbReference type="RefSeq" id="WP_217064622.1">
    <property type="nucleotide sequence ID" value="NZ_JAHQCS010000045.1"/>
</dbReference>
<comment type="caution">
    <text evidence="2">The sequence shown here is derived from an EMBL/GenBank/DDBJ whole genome shotgun (WGS) entry which is preliminary data.</text>
</comment>
<dbReference type="InterPro" id="IPR053154">
    <property type="entry name" value="c-di-AMP_regulator"/>
</dbReference>
<proteinExistence type="predicted"/>
<feature type="transmembrane region" description="Helical" evidence="1">
    <location>
        <begin position="9"/>
        <end position="28"/>
    </location>
</feature>
<dbReference type="Pfam" id="PF07949">
    <property type="entry name" value="YbbR"/>
    <property type="match status" value="3"/>
</dbReference>
<dbReference type="Proteomes" id="UP000784880">
    <property type="component" value="Unassembled WGS sequence"/>
</dbReference>
<dbReference type="PANTHER" id="PTHR37804">
    <property type="entry name" value="CDAA REGULATORY PROTEIN CDAR"/>
    <property type="match status" value="1"/>
</dbReference>
<evidence type="ECO:0000313" key="2">
    <source>
        <dbReference type="EMBL" id="MBU9710727.1"/>
    </source>
</evidence>
<organism evidence="2 3">
    <name type="scientific">Evansella tamaricis</name>
    <dbReference type="NCBI Taxonomy" id="2069301"/>
    <lineage>
        <taxon>Bacteria</taxon>
        <taxon>Bacillati</taxon>
        <taxon>Bacillota</taxon>
        <taxon>Bacilli</taxon>
        <taxon>Bacillales</taxon>
        <taxon>Bacillaceae</taxon>
        <taxon>Evansella</taxon>
    </lineage>
</organism>
<reference evidence="2 3" key="1">
    <citation type="submission" date="2021-06" db="EMBL/GenBank/DDBJ databases">
        <title>Bacillus sp. RD4P76, an endophyte from a halophyte.</title>
        <authorList>
            <person name="Sun J.-Q."/>
        </authorList>
    </citation>
    <scope>NUCLEOTIDE SEQUENCE [LARGE SCALE GENOMIC DNA]</scope>
    <source>
        <strain evidence="2 3">CGMCC 1.15917</strain>
    </source>
</reference>
<sequence length="428" mass="46956">MDKWFNNPWFIKGISVVIAILLFLMVNYENVNNQPGGIPGISSTSRELVDVPLTVYYDEDRHVLTEAPETVQVTVRGPNNILNQFRYARQNYEIFVDLREKEAGTHYERVQYRDFPNGITVTVSPSTVRVITQEKQTVSFPVDVELTNQGAIEDGYTVGTPQATPSSVDITAAQGLVEQIATVRASVDVTGRNATFQETASVTVLDQSGNVLNLNPDPPAVEVTVPITSPNKEVPLRIEREGTLPEGMAIENITSEPGVVTIYGPVDVINDISFIDGIKINLSDITGDDVIEIPVPVPNGVERVEPETILVTVDVSQEETREFSEVPIDVTGLQEGRSYTFLEPDDGVVNLVLMGSPGVLGRIERGEFQLYVDLEGLGDGEHEVPLLFNGPQNVRAEGLPSISILIYDSDSEDEREEIIEDDQSGDTS</sequence>
<gene>
    <name evidence="2" type="ORF">KS419_03080</name>
</gene>
<evidence type="ECO:0000256" key="1">
    <source>
        <dbReference type="SAM" id="Phobius"/>
    </source>
</evidence>
<dbReference type="EMBL" id="JAHQCS010000045">
    <property type="protein sequence ID" value="MBU9710727.1"/>
    <property type="molecule type" value="Genomic_DNA"/>
</dbReference>
<dbReference type="PANTHER" id="PTHR37804:SF1">
    <property type="entry name" value="CDAA REGULATORY PROTEIN CDAR"/>
    <property type="match status" value="1"/>
</dbReference>
<name>A0ABS6JAL4_9BACI</name>
<keyword evidence="1" id="KW-0812">Transmembrane</keyword>
<dbReference type="InterPro" id="IPR012505">
    <property type="entry name" value="YbbR"/>
</dbReference>
<keyword evidence="1" id="KW-1133">Transmembrane helix</keyword>
<protein>
    <submittedName>
        <fullName evidence="2">YbbR-like domain-containing protein</fullName>
    </submittedName>
</protein>
<evidence type="ECO:0000313" key="3">
    <source>
        <dbReference type="Proteomes" id="UP000784880"/>
    </source>
</evidence>
<accession>A0ABS6JAL4</accession>
<keyword evidence="1" id="KW-0472">Membrane</keyword>
<keyword evidence="3" id="KW-1185">Reference proteome</keyword>